<organism evidence="2 3">
    <name type="scientific">Paenibacillus sophorae</name>
    <dbReference type="NCBI Taxonomy" id="1333845"/>
    <lineage>
        <taxon>Bacteria</taxon>
        <taxon>Bacillati</taxon>
        <taxon>Bacillota</taxon>
        <taxon>Bacilli</taxon>
        <taxon>Bacillales</taxon>
        <taxon>Paenibacillaceae</taxon>
        <taxon>Paenibacillus</taxon>
    </lineage>
</organism>
<dbReference type="Proteomes" id="UP000683429">
    <property type="component" value="Chromosome"/>
</dbReference>
<gene>
    <name evidence="1" type="ORF">KP014_15350</name>
    <name evidence="2" type="ORF">SAMN04487895_10339</name>
</gene>
<accession>A0A1H8JIR8</accession>
<dbReference type="AlphaFoldDB" id="A0A1H8JIR8"/>
<reference evidence="1 4" key="2">
    <citation type="submission" date="2021-06" db="EMBL/GenBank/DDBJ databases">
        <title>Whole genome sequence of Paenibacillus sophorae DSM23020 for comparative genomics.</title>
        <authorList>
            <person name="Kim M.-J."/>
            <person name="Lee G."/>
            <person name="Shin J.-H."/>
        </authorList>
    </citation>
    <scope>NUCLEOTIDE SEQUENCE [LARGE SCALE GENOMIC DNA]</scope>
    <source>
        <strain evidence="1 4">DSM 23020</strain>
    </source>
</reference>
<keyword evidence="4" id="KW-1185">Reference proteome</keyword>
<evidence type="ECO:0000313" key="1">
    <source>
        <dbReference type="EMBL" id="QWU13376.1"/>
    </source>
</evidence>
<evidence type="ECO:0000313" key="4">
    <source>
        <dbReference type="Proteomes" id="UP000683429"/>
    </source>
</evidence>
<proteinExistence type="predicted"/>
<protein>
    <submittedName>
        <fullName evidence="2">Uncharacterized protein</fullName>
    </submittedName>
</protein>
<evidence type="ECO:0000313" key="3">
    <source>
        <dbReference type="Proteomes" id="UP000198809"/>
    </source>
</evidence>
<dbReference type="EMBL" id="CP076607">
    <property type="protein sequence ID" value="QWU13376.1"/>
    <property type="molecule type" value="Genomic_DNA"/>
</dbReference>
<reference evidence="2 3" key="1">
    <citation type="submission" date="2016-10" db="EMBL/GenBank/DDBJ databases">
        <authorList>
            <person name="de Groot N.N."/>
        </authorList>
    </citation>
    <scope>NUCLEOTIDE SEQUENCE [LARGE SCALE GENOMIC DNA]</scope>
    <source>
        <strain evidence="2 3">CGMCC 1.10238</strain>
    </source>
</reference>
<sequence>MKPAIGTKVIPHSKTVTNMKGLDKCEYWADAINQGQGFLYIVDYDRNDYVLSNEPPKGYDHEEDYEWNVIHGYHHSYRGTGNLYKETDITVIKEITGLNIFQALQHIKEGGKMISALNKEYGYEDLDIRWIGPTACNFRTLGMSEKYEQKKERKWRVFNI</sequence>
<dbReference type="Proteomes" id="UP000198809">
    <property type="component" value="Unassembled WGS sequence"/>
</dbReference>
<name>A0A1H8JIR8_9BACL</name>
<dbReference type="EMBL" id="FODH01000003">
    <property type="protein sequence ID" value="SEN80582.1"/>
    <property type="molecule type" value="Genomic_DNA"/>
</dbReference>
<dbReference type="RefSeq" id="WP_036600864.1">
    <property type="nucleotide sequence ID" value="NZ_CP076607.1"/>
</dbReference>
<evidence type="ECO:0000313" key="2">
    <source>
        <dbReference type="EMBL" id="SEN80582.1"/>
    </source>
</evidence>
<dbReference type="STRING" id="1333845.SAMN04487895_10339"/>